<proteinExistence type="inferred from homology"/>
<keyword evidence="4" id="KW-1003">Cell membrane</keyword>
<dbReference type="Proteomes" id="UP000466848">
    <property type="component" value="Chromosome"/>
</dbReference>
<sequence length="456" mass="50405">MVRLKKVSYCYEGSEKPSLCACSLNVSKGEFVLLCGKSGCGKTTLTKLLNGIIPSQTEGMLSGHVYIDKQDITEQPIWKTSLSVGSVFQNPKTQFFNLDTTSELVFGIENMGLPQEQMASRLEHVLMEYRLESLVNKSVFELSGGEKQKIAIASAYMGNPDVYVLDEPSANLDQEEIHRLKTLLRQLKRAGKTVIIAEHRVWYLAELLDRAVYMENGKIVREWTNKQFSALGTKERANYGLRSIQPVTLLTAENGEPDNSGLRINNVQIKRNQKLLWKDLSFYAPKGKAIAIVGRNGAGKTTLAQVLCGLRSCKHGNIYLNGKPMTAKALRQNSFLIMQDVNHQLFAESVLSEAKLGNDVAGEAAMSVLAQMQLDSFAEMHPMALSGGQKQRLAVVDGCLCQKSILIFDEPTSGLDLDNMERVSHMIQGLAAQGKIVIVITHDIEFINHLGAEIIS</sequence>
<dbReference type="PANTHER" id="PTHR43553:SF23">
    <property type="entry name" value="ABC TRANSPORTER ATP-BINDING COMPONENT"/>
    <property type="match status" value="1"/>
</dbReference>
<evidence type="ECO:0000256" key="9">
    <source>
        <dbReference type="ARBA" id="ARBA00023136"/>
    </source>
</evidence>
<evidence type="ECO:0000256" key="7">
    <source>
        <dbReference type="ARBA" id="ARBA00022840"/>
    </source>
</evidence>
<comment type="function">
    <text evidence="10">Probably part of an ABC transporter complex. Responsible for energy coupling to the transport system.</text>
</comment>
<comment type="similarity">
    <text evidence="2">Belongs to the ABC transporter superfamily.</text>
</comment>
<comment type="subcellular location">
    <subcellularLocation>
        <location evidence="1">Cell membrane</location>
        <topology evidence="1">Peripheral membrane protein</topology>
    </subcellularLocation>
</comment>
<evidence type="ECO:0000256" key="2">
    <source>
        <dbReference type="ARBA" id="ARBA00005417"/>
    </source>
</evidence>
<evidence type="ECO:0000256" key="4">
    <source>
        <dbReference type="ARBA" id="ARBA00022475"/>
    </source>
</evidence>
<dbReference type="GO" id="GO:0016887">
    <property type="term" value="F:ATP hydrolysis activity"/>
    <property type="evidence" value="ECO:0007669"/>
    <property type="project" value="InterPro"/>
</dbReference>
<dbReference type="SUPFAM" id="SSF52540">
    <property type="entry name" value="P-loop containing nucleoside triphosphate hydrolases"/>
    <property type="match status" value="2"/>
</dbReference>
<evidence type="ECO:0000256" key="1">
    <source>
        <dbReference type="ARBA" id="ARBA00004202"/>
    </source>
</evidence>
<evidence type="ECO:0000256" key="8">
    <source>
        <dbReference type="ARBA" id="ARBA00022967"/>
    </source>
</evidence>
<dbReference type="InterPro" id="IPR003593">
    <property type="entry name" value="AAA+_ATPase"/>
</dbReference>
<dbReference type="KEGG" id="abut:Ami103574_14400"/>
<keyword evidence="5" id="KW-0677">Repeat</keyword>
<dbReference type="GO" id="GO:0005524">
    <property type="term" value="F:ATP binding"/>
    <property type="evidence" value="ECO:0007669"/>
    <property type="project" value="UniProtKB-KW"/>
</dbReference>
<name>A0A858BZP0_9FIRM</name>
<dbReference type="EMBL" id="CP048649">
    <property type="protein sequence ID" value="QIB70410.1"/>
    <property type="molecule type" value="Genomic_DNA"/>
</dbReference>
<dbReference type="PROSITE" id="PS50893">
    <property type="entry name" value="ABC_TRANSPORTER_2"/>
    <property type="match status" value="2"/>
</dbReference>
<keyword evidence="13" id="KW-1185">Reference proteome</keyword>
<protein>
    <submittedName>
        <fullName evidence="12">ABC transporter ATP-binding protein</fullName>
    </submittedName>
</protein>
<dbReference type="PANTHER" id="PTHR43553">
    <property type="entry name" value="HEAVY METAL TRANSPORTER"/>
    <property type="match status" value="1"/>
</dbReference>
<reference evidence="12 13" key="1">
    <citation type="submission" date="2020-02" db="EMBL/GenBank/DDBJ databases">
        <authorList>
            <person name="Kim Y.B."/>
            <person name="Roh S.W."/>
        </authorList>
    </citation>
    <scope>NUCLEOTIDE SEQUENCE [LARGE SCALE GENOMIC DNA]</scope>
    <source>
        <strain evidence="12 13">DSM 103574</strain>
    </source>
</reference>
<keyword evidence="6" id="KW-0547">Nucleotide-binding</keyword>
<dbReference type="InterPro" id="IPR050095">
    <property type="entry name" value="ECF_ABC_transporter_ATP-bd"/>
</dbReference>
<dbReference type="InterPro" id="IPR027417">
    <property type="entry name" value="P-loop_NTPase"/>
</dbReference>
<dbReference type="RefSeq" id="WP_163067648.1">
    <property type="nucleotide sequence ID" value="NZ_CP048649.1"/>
</dbReference>
<evidence type="ECO:0000259" key="11">
    <source>
        <dbReference type="PROSITE" id="PS50893"/>
    </source>
</evidence>
<accession>A0A858BZP0</accession>
<feature type="domain" description="ABC transporter" evidence="11">
    <location>
        <begin position="2"/>
        <end position="241"/>
    </location>
</feature>
<dbReference type="GO" id="GO:0043190">
    <property type="term" value="C:ATP-binding cassette (ABC) transporter complex"/>
    <property type="evidence" value="ECO:0007669"/>
    <property type="project" value="TreeGrafter"/>
</dbReference>
<dbReference type="InterPro" id="IPR015856">
    <property type="entry name" value="ABC_transpr_CbiO/EcfA_su"/>
</dbReference>
<dbReference type="AlphaFoldDB" id="A0A858BZP0"/>
<keyword evidence="8" id="KW-1278">Translocase</keyword>
<dbReference type="GO" id="GO:0042626">
    <property type="term" value="F:ATPase-coupled transmembrane transporter activity"/>
    <property type="evidence" value="ECO:0007669"/>
    <property type="project" value="TreeGrafter"/>
</dbReference>
<dbReference type="Pfam" id="PF00005">
    <property type="entry name" value="ABC_tran"/>
    <property type="match status" value="2"/>
</dbReference>
<dbReference type="InterPro" id="IPR003439">
    <property type="entry name" value="ABC_transporter-like_ATP-bd"/>
</dbReference>
<keyword evidence="9" id="KW-0472">Membrane</keyword>
<keyword evidence="7 12" id="KW-0067">ATP-binding</keyword>
<keyword evidence="3" id="KW-0813">Transport</keyword>
<evidence type="ECO:0000313" key="12">
    <source>
        <dbReference type="EMBL" id="QIB70410.1"/>
    </source>
</evidence>
<evidence type="ECO:0000256" key="5">
    <source>
        <dbReference type="ARBA" id="ARBA00022737"/>
    </source>
</evidence>
<dbReference type="PROSITE" id="PS00211">
    <property type="entry name" value="ABC_TRANSPORTER_1"/>
    <property type="match status" value="1"/>
</dbReference>
<evidence type="ECO:0000256" key="10">
    <source>
        <dbReference type="ARBA" id="ARBA00025157"/>
    </source>
</evidence>
<dbReference type="InterPro" id="IPR017871">
    <property type="entry name" value="ABC_transporter-like_CS"/>
</dbReference>
<dbReference type="SMART" id="SM00382">
    <property type="entry name" value="AAA"/>
    <property type="match status" value="2"/>
</dbReference>
<feature type="domain" description="ABC transporter" evidence="11">
    <location>
        <begin position="262"/>
        <end position="455"/>
    </location>
</feature>
<organism evidence="12 13">
    <name type="scientific">Aminipila butyrica</name>
    <dbReference type="NCBI Taxonomy" id="433296"/>
    <lineage>
        <taxon>Bacteria</taxon>
        <taxon>Bacillati</taxon>
        <taxon>Bacillota</taxon>
        <taxon>Clostridia</taxon>
        <taxon>Peptostreptococcales</taxon>
        <taxon>Anaerovoracaceae</taxon>
        <taxon>Aminipila</taxon>
    </lineage>
</organism>
<evidence type="ECO:0000256" key="6">
    <source>
        <dbReference type="ARBA" id="ARBA00022741"/>
    </source>
</evidence>
<dbReference type="Gene3D" id="3.40.50.300">
    <property type="entry name" value="P-loop containing nucleotide triphosphate hydrolases"/>
    <property type="match status" value="2"/>
</dbReference>
<evidence type="ECO:0000256" key="3">
    <source>
        <dbReference type="ARBA" id="ARBA00022448"/>
    </source>
</evidence>
<evidence type="ECO:0000313" key="13">
    <source>
        <dbReference type="Proteomes" id="UP000466848"/>
    </source>
</evidence>
<dbReference type="CDD" id="cd03225">
    <property type="entry name" value="ABC_cobalt_CbiO_domain1"/>
    <property type="match status" value="1"/>
</dbReference>
<gene>
    <name evidence="12" type="ORF">Ami103574_14400</name>
</gene>